<comment type="similarity">
    <text evidence="4">Belongs to the MsrA Met sulfoxide reductase family.</text>
</comment>
<dbReference type="Pfam" id="PF01625">
    <property type="entry name" value="PMSR"/>
    <property type="match status" value="1"/>
</dbReference>
<keyword evidence="1 4" id="KW-0560">Oxidoreductase</keyword>
<sequence length="217" mass="24032">MNRTFHRLLFAALCAVSLAALFAGAWSPSAARGSSDEAAASQGEARAIFAGGCFWCMEPPYDKLDGVLSTTSGYIGGHVENPTYEQVSSGRSGHIEAVEVRYDPTKISYARLLEVFWRNIDPVAVNRQFCDGGPQYRSAIFPLDAGQRTAAEASLKALAESGRFDAPIATEILDATRFYPAEDYHQDYYIKNPVRYRYYRYACGRDARLEALWGKAE</sequence>
<evidence type="ECO:0000256" key="4">
    <source>
        <dbReference type="HAMAP-Rule" id="MF_01401"/>
    </source>
</evidence>
<dbReference type="EC" id="1.8.4.11" evidence="4"/>
<keyword evidence="5" id="KW-0732">Signal</keyword>
<evidence type="ECO:0000259" key="6">
    <source>
        <dbReference type="Pfam" id="PF01625"/>
    </source>
</evidence>
<accession>A0ABT0GHY4</accession>
<name>A0ABT0GHY4_9GAMM</name>
<proteinExistence type="inferred from homology"/>
<dbReference type="Gene3D" id="3.30.1060.10">
    <property type="entry name" value="Peptide methionine sulphoxide reductase MsrA"/>
    <property type="match status" value="1"/>
</dbReference>
<keyword evidence="8" id="KW-1185">Reference proteome</keyword>
<organism evidence="7 8">
    <name type="scientific">Pseudomarimonas salicorniae</name>
    <dbReference type="NCBI Taxonomy" id="2933270"/>
    <lineage>
        <taxon>Bacteria</taxon>
        <taxon>Pseudomonadati</taxon>
        <taxon>Pseudomonadota</taxon>
        <taxon>Gammaproteobacteria</taxon>
        <taxon>Lysobacterales</taxon>
        <taxon>Lysobacteraceae</taxon>
        <taxon>Pseudomarimonas</taxon>
    </lineage>
</organism>
<dbReference type="PANTHER" id="PTHR43774:SF1">
    <property type="entry name" value="PEPTIDE METHIONINE SULFOXIDE REDUCTASE MSRA 2"/>
    <property type="match status" value="1"/>
</dbReference>
<dbReference type="RefSeq" id="WP_248207490.1">
    <property type="nucleotide sequence ID" value="NZ_JALNMH010000006.1"/>
</dbReference>
<evidence type="ECO:0000313" key="7">
    <source>
        <dbReference type="EMBL" id="MCK7593625.1"/>
    </source>
</evidence>
<comment type="catalytic activity">
    <reaction evidence="3 4">
        <text>[thioredoxin]-disulfide + L-methionine + H2O = L-methionine (S)-S-oxide + [thioredoxin]-dithiol</text>
        <dbReference type="Rhea" id="RHEA:19993"/>
        <dbReference type="Rhea" id="RHEA-COMP:10698"/>
        <dbReference type="Rhea" id="RHEA-COMP:10700"/>
        <dbReference type="ChEBI" id="CHEBI:15377"/>
        <dbReference type="ChEBI" id="CHEBI:29950"/>
        <dbReference type="ChEBI" id="CHEBI:50058"/>
        <dbReference type="ChEBI" id="CHEBI:57844"/>
        <dbReference type="ChEBI" id="CHEBI:58772"/>
        <dbReference type="EC" id="1.8.4.11"/>
    </reaction>
</comment>
<gene>
    <name evidence="4 7" type="primary">msrA</name>
    <name evidence="7" type="ORF">M0G41_08085</name>
</gene>
<protein>
    <recommendedName>
        <fullName evidence="4">Peptide methionine sulfoxide reductase MsrA</fullName>
        <shortName evidence="4">Protein-methionine-S-oxide reductase</shortName>
        <ecNumber evidence="4">1.8.4.11</ecNumber>
    </recommendedName>
    <alternativeName>
        <fullName evidence="4">Peptide-methionine (S)-S-oxide reductase</fullName>
        <shortName evidence="4">Peptide Met(O) reductase</shortName>
    </alternativeName>
</protein>
<reference evidence="7" key="1">
    <citation type="submission" date="2022-04" db="EMBL/GenBank/DDBJ databases">
        <title>Lysobacter sp. CAU 1642 isolated from sea sand.</title>
        <authorList>
            <person name="Kim W."/>
        </authorList>
    </citation>
    <scope>NUCLEOTIDE SEQUENCE</scope>
    <source>
        <strain evidence="7">CAU 1642</strain>
    </source>
</reference>
<dbReference type="SUPFAM" id="SSF55068">
    <property type="entry name" value="Peptide methionine sulfoxide reductase"/>
    <property type="match status" value="1"/>
</dbReference>
<feature type="chain" id="PRO_5047135374" description="Peptide methionine sulfoxide reductase MsrA" evidence="5">
    <location>
        <begin position="26"/>
        <end position="217"/>
    </location>
</feature>
<evidence type="ECO:0000256" key="2">
    <source>
        <dbReference type="ARBA" id="ARBA00047806"/>
    </source>
</evidence>
<feature type="active site" evidence="4">
    <location>
        <position position="53"/>
    </location>
</feature>
<evidence type="ECO:0000256" key="3">
    <source>
        <dbReference type="ARBA" id="ARBA00048782"/>
    </source>
</evidence>
<comment type="caution">
    <text evidence="7">The sequence shown here is derived from an EMBL/GenBank/DDBJ whole genome shotgun (WGS) entry which is preliminary data.</text>
</comment>
<dbReference type="InterPro" id="IPR002569">
    <property type="entry name" value="Met_Sox_Rdtase_MsrA_dom"/>
</dbReference>
<dbReference type="InterPro" id="IPR036509">
    <property type="entry name" value="Met_Sox_Rdtase_MsrA_sf"/>
</dbReference>
<comment type="catalytic activity">
    <reaction evidence="2 4">
        <text>L-methionyl-[protein] + [thioredoxin]-disulfide + H2O = L-methionyl-(S)-S-oxide-[protein] + [thioredoxin]-dithiol</text>
        <dbReference type="Rhea" id="RHEA:14217"/>
        <dbReference type="Rhea" id="RHEA-COMP:10698"/>
        <dbReference type="Rhea" id="RHEA-COMP:10700"/>
        <dbReference type="Rhea" id="RHEA-COMP:12313"/>
        <dbReference type="Rhea" id="RHEA-COMP:12315"/>
        <dbReference type="ChEBI" id="CHEBI:15377"/>
        <dbReference type="ChEBI" id="CHEBI:16044"/>
        <dbReference type="ChEBI" id="CHEBI:29950"/>
        <dbReference type="ChEBI" id="CHEBI:44120"/>
        <dbReference type="ChEBI" id="CHEBI:50058"/>
        <dbReference type="EC" id="1.8.4.11"/>
    </reaction>
</comment>
<evidence type="ECO:0000313" key="8">
    <source>
        <dbReference type="Proteomes" id="UP001431449"/>
    </source>
</evidence>
<evidence type="ECO:0000256" key="1">
    <source>
        <dbReference type="ARBA" id="ARBA00023002"/>
    </source>
</evidence>
<dbReference type="PANTHER" id="PTHR43774">
    <property type="entry name" value="PEPTIDE METHIONINE SULFOXIDE REDUCTASE"/>
    <property type="match status" value="1"/>
</dbReference>
<feature type="domain" description="Peptide methionine sulphoxide reductase MsrA" evidence="6">
    <location>
        <begin position="47"/>
        <end position="197"/>
    </location>
</feature>
<dbReference type="NCBIfam" id="TIGR00401">
    <property type="entry name" value="msrA"/>
    <property type="match status" value="1"/>
</dbReference>
<dbReference type="HAMAP" id="MF_01401">
    <property type="entry name" value="MsrA"/>
    <property type="match status" value="1"/>
</dbReference>
<dbReference type="GO" id="GO:0008113">
    <property type="term" value="F:peptide-methionine (S)-S-oxide reductase activity"/>
    <property type="evidence" value="ECO:0007669"/>
    <property type="project" value="UniProtKB-EC"/>
</dbReference>
<feature type="signal peptide" evidence="5">
    <location>
        <begin position="1"/>
        <end position="25"/>
    </location>
</feature>
<dbReference type="Proteomes" id="UP001431449">
    <property type="component" value="Unassembled WGS sequence"/>
</dbReference>
<comment type="function">
    <text evidence="4">Has an important function as a repair enzyme for proteins that have been inactivated by oxidation. Catalyzes the reversible oxidation-reduction of methionine sulfoxide in proteins to methionine.</text>
</comment>
<dbReference type="EMBL" id="JALNMH010000006">
    <property type="protein sequence ID" value="MCK7593625.1"/>
    <property type="molecule type" value="Genomic_DNA"/>
</dbReference>
<evidence type="ECO:0000256" key="5">
    <source>
        <dbReference type="SAM" id="SignalP"/>
    </source>
</evidence>